<dbReference type="Proteomes" id="UP000006633">
    <property type="component" value="Chromosome"/>
</dbReference>
<dbReference type="InterPro" id="IPR036953">
    <property type="entry name" value="GreA/GreB_C_sf"/>
</dbReference>
<dbReference type="HOGENOM" id="CLU_101379_3_1_5"/>
<evidence type="ECO:0000313" key="4">
    <source>
        <dbReference type="Proteomes" id="UP000006633"/>
    </source>
</evidence>
<keyword evidence="4" id="KW-1185">Reference proteome</keyword>
<dbReference type="AlphaFoldDB" id="D7A8V9"/>
<dbReference type="GO" id="GO:0032784">
    <property type="term" value="P:regulation of DNA-templated transcription elongation"/>
    <property type="evidence" value="ECO:0007669"/>
    <property type="project" value="InterPro"/>
</dbReference>
<protein>
    <submittedName>
        <fullName evidence="3">GreA/GreB family elongation factor</fullName>
    </submittedName>
</protein>
<dbReference type="EMBL" id="CP002026">
    <property type="protein sequence ID" value="ADH88664.1"/>
    <property type="molecule type" value="Genomic_DNA"/>
</dbReference>
<sequence length="166" mass="17793">MSRAFVKEDSGADSLPERPVSPHRNLVTRRGLALIEAELARHRAALAAAGAKGDRDGAAQASRELRYWSSRRANAEPVDPPAEGEAITFGMQVTLEAEDGAQRRFRIVGEDEAEPREGRIAWISPVARALMGKWIGDEVSLPVGTMEIVAVDPAPEATAPEAMGPS</sequence>
<dbReference type="Gene3D" id="3.10.50.30">
    <property type="entry name" value="Transcription elongation factor, GreA/GreB, C-terminal domain"/>
    <property type="match status" value="1"/>
</dbReference>
<proteinExistence type="predicted"/>
<dbReference type="KEGG" id="sno:Snov_1354"/>
<feature type="region of interest" description="Disordered" evidence="1">
    <location>
        <begin position="1"/>
        <end position="23"/>
    </location>
</feature>
<dbReference type="GO" id="GO:0006354">
    <property type="term" value="P:DNA-templated transcription elongation"/>
    <property type="evidence" value="ECO:0007669"/>
    <property type="project" value="TreeGrafter"/>
</dbReference>
<keyword evidence="3" id="KW-0251">Elongation factor</keyword>
<gene>
    <name evidence="3" type="ordered locus">Snov_1354</name>
</gene>
<feature type="domain" description="Transcription elongation factor GreA/GreB C-terminal" evidence="2">
    <location>
        <begin position="85"/>
        <end position="148"/>
    </location>
</feature>
<reference evidence="3 4" key="1">
    <citation type="journal article" date="2012" name="Stand. Genomic Sci.">
        <title>Complete genome sequence of the facultatively chemolithoautotrophic and methylotrophic alpha Proteobacterium Starkeya novella type strain (ATCC 8093(T)).</title>
        <authorList>
            <person name="Kappler U."/>
            <person name="Davenport K."/>
            <person name="Beatson S."/>
            <person name="Lucas S."/>
            <person name="Lapidus A."/>
            <person name="Copeland A."/>
            <person name="Berry K.W."/>
            <person name="Glavina Del Rio T."/>
            <person name="Hammon N."/>
            <person name="Dalin E."/>
            <person name="Tice H."/>
            <person name="Pitluck S."/>
            <person name="Richardson P."/>
            <person name="Bruce D."/>
            <person name="Goodwin L.A."/>
            <person name="Han C."/>
            <person name="Tapia R."/>
            <person name="Detter J.C."/>
            <person name="Chang Y.J."/>
            <person name="Jeffries C.D."/>
            <person name="Land M."/>
            <person name="Hauser L."/>
            <person name="Kyrpides N.C."/>
            <person name="Goker M."/>
            <person name="Ivanova N."/>
            <person name="Klenk H.P."/>
            <person name="Woyke T."/>
        </authorList>
    </citation>
    <scope>NUCLEOTIDE SEQUENCE [LARGE SCALE GENOMIC DNA]</scope>
    <source>
        <strain evidence="4">ATCC 8093 / DSM 506 / JCM 20403 / CCM 1077 / IAM 12100 / NBRC 12443 / NCIMB 10456</strain>
    </source>
</reference>
<dbReference type="InterPro" id="IPR023459">
    <property type="entry name" value="Tscrpt_elong_fac_GreA/B_fam"/>
</dbReference>
<name>D7A8V9_ANCN5</name>
<feature type="compositionally biased region" description="Basic and acidic residues" evidence="1">
    <location>
        <begin position="1"/>
        <end position="10"/>
    </location>
</feature>
<evidence type="ECO:0000256" key="1">
    <source>
        <dbReference type="SAM" id="MobiDB-lite"/>
    </source>
</evidence>
<dbReference type="GO" id="GO:0003746">
    <property type="term" value="F:translation elongation factor activity"/>
    <property type="evidence" value="ECO:0007669"/>
    <property type="project" value="UniProtKB-KW"/>
</dbReference>
<evidence type="ECO:0000313" key="3">
    <source>
        <dbReference type="EMBL" id="ADH88664.1"/>
    </source>
</evidence>
<dbReference type="GO" id="GO:0003677">
    <property type="term" value="F:DNA binding"/>
    <property type="evidence" value="ECO:0007669"/>
    <property type="project" value="InterPro"/>
</dbReference>
<dbReference type="eggNOG" id="COG0782">
    <property type="taxonomic scope" value="Bacteria"/>
</dbReference>
<dbReference type="PANTHER" id="PTHR30437">
    <property type="entry name" value="TRANSCRIPTION ELONGATION FACTOR GREA"/>
    <property type="match status" value="1"/>
</dbReference>
<evidence type="ECO:0000259" key="2">
    <source>
        <dbReference type="Pfam" id="PF01272"/>
    </source>
</evidence>
<dbReference type="NCBIfam" id="NF004973">
    <property type="entry name" value="PRK06342.1"/>
    <property type="match status" value="1"/>
</dbReference>
<dbReference type="SUPFAM" id="SSF54534">
    <property type="entry name" value="FKBP-like"/>
    <property type="match status" value="1"/>
</dbReference>
<dbReference type="InterPro" id="IPR001437">
    <property type="entry name" value="Tscrpt_elong_fac_GreA/B_C"/>
</dbReference>
<dbReference type="Pfam" id="PF01272">
    <property type="entry name" value="GreA_GreB"/>
    <property type="match status" value="1"/>
</dbReference>
<organism evidence="3 4">
    <name type="scientific">Ancylobacter novellus (strain ATCC 8093 / DSM 506 / JCM 20403 / CCM 1077 / IAM 12100 / NBRC 12443 / NCIMB 10456)</name>
    <name type="common">Starkeya novella</name>
    <dbReference type="NCBI Taxonomy" id="639283"/>
    <lineage>
        <taxon>Bacteria</taxon>
        <taxon>Pseudomonadati</taxon>
        <taxon>Pseudomonadota</taxon>
        <taxon>Alphaproteobacteria</taxon>
        <taxon>Hyphomicrobiales</taxon>
        <taxon>Xanthobacteraceae</taxon>
        <taxon>Ancylobacter</taxon>
    </lineage>
</organism>
<accession>D7A8V9</accession>
<dbReference type="STRING" id="639283.Snov_1354"/>
<keyword evidence="3" id="KW-0648">Protein biosynthesis</keyword>
<dbReference type="OrthoDB" id="8537952at2"/>
<dbReference type="RefSeq" id="WP_013166169.1">
    <property type="nucleotide sequence ID" value="NC_014217.1"/>
</dbReference>
<dbReference type="PANTHER" id="PTHR30437:SF6">
    <property type="entry name" value="TRANSCRIPTION ELONGATION FACTOR GREB"/>
    <property type="match status" value="1"/>
</dbReference>
<dbReference type="GO" id="GO:0070063">
    <property type="term" value="F:RNA polymerase binding"/>
    <property type="evidence" value="ECO:0007669"/>
    <property type="project" value="InterPro"/>
</dbReference>